<sequence length="312" mass="33002">MMKLVSLLGLASAAAAAASSSAANPISSPMLKEASHRILEDGEEGGEEDEGGDDNNNNANLAGYSLQYSTCLRTKIASDDDAVEGNSYYVNGAYRAQYNLYATFRLCTDEGNGKCTCDASVEYATEMDNFLESSLTYLGGAGGGDETDYLECTYGGAENGVDYYLGPQCSDSGGLIIGTFYDEDCTVKAGYSAPSFSYNTFSSIESTCQDCSNGGCNDLYGDAHQCVNGKDIAGDDDEGVCSAAKRATAEVDYSRVKKRNYGAVLFAKVFIGMLVIGLVGGAMFLAYTYYLRHKGDRTEHLVESVPAGAALT</sequence>
<dbReference type="Proteomes" id="UP001224775">
    <property type="component" value="Unassembled WGS sequence"/>
</dbReference>
<keyword evidence="1" id="KW-0812">Transmembrane</keyword>
<evidence type="ECO:0000313" key="3">
    <source>
        <dbReference type="EMBL" id="KAK1745536.1"/>
    </source>
</evidence>
<keyword evidence="2" id="KW-0732">Signal</keyword>
<comment type="caution">
    <text evidence="3">The sequence shown here is derived from an EMBL/GenBank/DDBJ whole genome shotgun (WGS) entry which is preliminary data.</text>
</comment>
<organism evidence="3 4">
    <name type="scientific">Skeletonema marinoi</name>
    <dbReference type="NCBI Taxonomy" id="267567"/>
    <lineage>
        <taxon>Eukaryota</taxon>
        <taxon>Sar</taxon>
        <taxon>Stramenopiles</taxon>
        <taxon>Ochrophyta</taxon>
        <taxon>Bacillariophyta</taxon>
        <taxon>Coscinodiscophyceae</taxon>
        <taxon>Thalassiosirophycidae</taxon>
        <taxon>Thalassiosirales</taxon>
        <taxon>Skeletonemataceae</taxon>
        <taxon>Skeletonema</taxon>
        <taxon>Skeletonema marinoi-dohrnii complex</taxon>
    </lineage>
</organism>
<accession>A0AAD8YFF6</accession>
<evidence type="ECO:0000256" key="1">
    <source>
        <dbReference type="SAM" id="Phobius"/>
    </source>
</evidence>
<keyword evidence="4" id="KW-1185">Reference proteome</keyword>
<dbReference type="AlphaFoldDB" id="A0AAD8YFF6"/>
<evidence type="ECO:0000313" key="4">
    <source>
        <dbReference type="Proteomes" id="UP001224775"/>
    </source>
</evidence>
<keyword evidence="1" id="KW-1133">Transmembrane helix</keyword>
<evidence type="ECO:0000256" key="2">
    <source>
        <dbReference type="SAM" id="SignalP"/>
    </source>
</evidence>
<feature type="transmembrane region" description="Helical" evidence="1">
    <location>
        <begin position="265"/>
        <end position="290"/>
    </location>
</feature>
<feature type="chain" id="PRO_5042012865" evidence="2">
    <location>
        <begin position="17"/>
        <end position="312"/>
    </location>
</feature>
<name>A0AAD8YFF6_9STRA</name>
<protein>
    <submittedName>
        <fullName evidence="3">Uncharacterized protein</fullName>
    </submittedName>
</protein>
<keyword evidence="1" id="KW-0472">Membrane</keyword>
<dbReference type="EMBL" id="JATAAI010000005">
    <property type="protein sequence ID" value="KAK1745536.1"/>
    <property type="molecule type" value="Genomic_DNA"/>
</dbReference>
<proteinExistence type="predicted"/>
<reference evidence="3" key="1">
    <citation type="submission" date="2023-06" db="EMBL/GenBank/DDBJ databases">
        <title>Survivors Of The Sea: Transcriptome response of Skeletonema marinoi to long-term dormancy.</title>
        <authorList>
            <person name="Pinder M.I.M."/>
            <person name="Kourtchenko O."/>
            <person name="Robertson E.K."/>
            <person name="Larsson T."/>
            <person name="Maumus F."/>
            <person name="Osuna-Cruz C.M."/>
            <person name="Vancaester E."/>
            <person name="Stenow R."/>
            <person name="Vandepoele K."/>
            <person name="Ploug H."/>
            <person name="Bruchert V."/>
            <person name="Godhe A."/>
            <person name="Topel M."/>
        </authorList>
    </citation>
    <scope>NUCLEOTIDE SEQUENCE</scope>
    <source>
        <strain evidence="3">R05AC</strain>
    </source>
</reference>
<gene>
    <name evidence="3" type="ORF">QTG54_003460</name>
</gene>
<feature type="signal peptide" evidence="2">
    <location>
        <begin position="1"/>
        <end position="16"/>
    </location>
</feature>